<dbReference type="EMBL" id="CP000885">
    <property type="protein sequence ID" value="ABX43864.1"/>
    <property type="molecule type" value="Genomic_DNA"/>
</dbReference>
<accession>A9KI17</accession>
<dbReference type="GO" id="GO:0016887">
    <property type="term" value="F:ATP hydrolysis activity"/>
    <property type="evidence" value="ECO:0007669"/>
    <property type="project" value="InterPro"/>
</dbReference>
<evidence type="ECO:0000313" key="7">
    <source>
        <dbReference type="Proteomes" id="UP000000370"/>
    </source>
</evidence>
<evidence type="ECO:0000256" key="3">
    <source>
        <dbReference type="ARBA" id="ARBA00022741"/>
    </source>
</evidence>
<keyword evidence="2" id="KW-0813">Transport</keyword>
<dbReference type="PROSITE" id="PS50893">
    <property type="entry name" value="ABC_TRANSPORTER_2"/>
    <property type="match status" value="1"/>
</dbReference>
<dbReference type="SUPFAM" id="SSF52540">
    <property type="entry name" value="P-loop containing nucleoside triphosphate hydrolases"/>
    <property type="match status" value="1"/>
</dbReference>
<dbReference type="Proteomes" id="UP000000370">
    <property type="component" value="Chromosome"/>
</dbReference>
<dbReference type="InterPro" id="IPR003439">
    <property type="entry name" value="ABC_transporter-like_ATP-bd"/>
</dbReference>
<reference evidence="7" key="1">
    <citation type="submission" date="2007-11" db="EMBL/GenBank/DDBJ databases">
        <title>Complete genome sequence of Clostridium phytofermentans ISDg.</title>
        <authorList>
            <person name="Leschine S.B."/>
            <person name="Warnick T.A."/>
            <person name="Blanchard J.L."/>
            <person name="Schnell D.J."/>
            <person name="Petit E.L."/>
            <person name="LaTouf W.G."/>
            <person name="Copeland A."/>
            <person name="Lucas S."/>
            <person name="Lapidus A."/>
            <person name="Barry K."/>
            <person name="Glavina del Rio T."/>
            <person name="Dalin E."/>
            <person name="Tice H."/>
            <person name="Pitluck S."/>
            <person name="Kiss H."/>
            <person name="Brettin T."/>
            <person name="Bruce D."/>
            <person name="Detter J.C."/>
            <person name="Han C."/>
            <person name="Kuske C."/>
            <person name="Schmutz J."/>
            <person name="Larimer F."/>
            <person name="Land M."/>
            <person name="Hauser L."/>
            <person name="Kyrpides N."/>
            <person name="Kim E.A."/>
            <person name="Richardson P."/>
        </authorList>
    </citation>
    <scope>NUCLEOTIDE SEQUENCE [LARGE SCALE GENOMIC DNA]</scope>
    <source>
        <strain evidence="7">ATCC 700394 / DSM 18823 / ISDg</strain>
    </source>
</reference>
<organism evidence="6 7">
    <name type="scientific">Lachnoclostridium phytofermentans (strain ATCC 700394 / DSM 18823 / ISDg)</name>
    <name type="common">Clostridium phytofermentans</name>
    <dbReference type="NCBI Taxonomy" id="357809"/>
    <lineage>
        <taxon>Bacteria</taxon>
        <taxon>Bacillati</taxon>
        <taxon>Bacillota</taxon>
        <taxon>Clostridia</taxon>
        <taxon>Lachnospirales</taxon>
        <taxon>Lachnospiraceae</taxon>
    </lineage>
</organism>
<keyword evidence="3" id="KW-0547">Nucleotide-binding</keyword>
<dbReference type="Pfam" id="PF00005">
    <property type="entry name" value="ABC_tran"/>
    <property type="match status" value="1"/>
</dbReference>
<dbReference type="SMART" id="SM00382">
    <property type="entry name" value="AAA"/>
    <property type="match status" value="1"/>
</dbReference>
<proteinExistence type="inferred from homology"/>
<name>A9KI17_LACP7</name>
<dbReference type="GO" id="GO:0005524">
    <property type="term" value="F:ATP binding"/>
    <property type="evidence" value="ECO:0007669"/>
    <property type="project" value="UniProtKB-KW"/>
</dbReference>
<dbReference type="InterPro" id="IPR025302">
    <property type="entry name" value="DrrA1/2-like_C"/>
</dbReference>
<dbReference type="PANTHER" id="PTHR43335:SF3">
    <property type="entry name" value="ABC TRANSPORTER"/>
    <property type="match status" value="1"/>
</dbReference>
<dbReference type="InterPro" id="IPR003593">
    <property type="entry name" value="AAA+_ATPase"/>
</dbReference>
<dbReference type="KEGG" id="cpy:Cphy_3515"/>
<dbReference type="HOGENOM" id="CLU_000604_1_2_9"/>
<evidence type="ECO:0000256" key="4">
    <source>
        <dbReference type="ARBA" id="ARBA00022840"/>
    </source>
</evidence>
<dbReference type="AlphaFoldDB" id="A9KI17"/>
<keyword evidence="4" id="KW-0067">ATP-binding</keyword>
<dbReference type="eggNOG" id="COG1131">
    <property type="taxonomic scope" value="Bacteria"/>
</dbReference>
<protein>
    <submittedName>
        <fullName evidence="6">ABC transporter related</fullName>
    </submittedName>
</protein>
<dbReference type="Pfam" id="PF13732">
    <property type="entry name" value="DrrA1-3_C"/>
    <property type="match status" value="1"/>
</dbReference>
<evidence type="ECO:0000256" key="1">
    <source>
        <dbReference type="ARBA" id="ARBA00005417"/>
    </source>
</evidence>
<comment type="similarity">
    <text evidence="1">Belongs to the ABC transporter superfamily.</text>
</comment>
<sequence length="313" mass="35017">MYYERKGGAMLVVKDLVKKFGKSYALDGLNMELHKGELYGFVGPNGAGKTTTMKIIASLLSADSGEVWVDGIDALRYPRHAKERIGYMPDFFGVYDNLDAAEYLNFYATIYGIVGSNAERRIDELLELVDLKDKKHDYVDELSRGMKQRLCLARTLLHQPKLLLLDEPASGLEPRARLELQGILKNLCAQKVTILLSSHVLKDLSEMCTNLGIIESGKLVIQGPMKEIMAKQKAENPLMMKIIDGHDIAIKLLKKMPEVTNIASKEGSISFHFYGEESKEAELLSRLIASGVSIASYKREDGTLEEIFLRLTK</sequence>
<keyword evidence="7" id="KW-1185">Reference proteome</keyword>
<feature type="domain" description="ABC transporter" evidence="5">
    <location>
        <begin position="11"/>
        <end position="241"/>
    </location>
</feature>
<dbReference type="InterPro" id="IPR027417">
    <property type="entry name" value="P-loop_NTPase"/>
</dbReference>
<dbReference type="PANTHER" id="PTHR43335">
    <property type="entry name" value="ABC TRANSPORTER, ATP-BINDING PROTEIN"/>
    <property type="match status" value="1"/>
</dbReference>
<dbReference type="STRING" id="357809.Cphy_3515"/>
<evidence type="ECO:0000256" key="2">
    <source>
        <dbReference type="ARBA" id="ARBA00022448"/>
    </source>
</evidence>
<gene>
    <name evidence="6" type="ordered locus">Cphy_3515</name>
</gene>
<evidence type="ECO:0000313" key="6">
    <source>
        <dbReference type="EMBL" id="ABX43864.1"/>
    </source>
</evidence>
<evidence type="ECO:0000259" key="5">
    <source>
        <dbReference type="PROSITE" id="PS50893"/>
    </source>
</evidence>
<dbReference type="Gene3D" id="3.40.50.300">
    <property type="entry name" value="P-loop containing nucleotide triphosphate hydrolases"/>
    <property type="match status" value="1"/>
</dbReference>